<feature type="region of interest" description="Disordered" evidence="1">
    <location>
        <begin position="100"/>
        <end position="137"/>
    </location>
</feature>
<gene>
    <name evidence="2" type="ORF">Sjap_008295</name>
</gene>
<feature type="region of interest" description="Disordered" evidence="1">
    <location>
        <begin position="37"/>
        <end position="57"/>
    </location>
</feature>
<evidence type="ECO:0000256" key="1">
    <source>
        <dbReference type="SAM" id="MobiDB-lite"/>
    </source>
</evidence>
<feature type="compositionally biased region" description="Basic and acidic residues" evidence="1">
    <location>
        <begin position="39"/>
        <end position="57"/>
    </location>
</feature>
<feature type="compositionally biased region" description="Polar residues" evidence="1">
    <location>
        <begin position="149"/>
        <end position="159"/>
    </location>
</feature>
<feature type="compositionally biased region" description="Low complexity" evidence="1">
    <location>
        <begin position="160"/>
        <end position="179"/>
    </location>
</feature>
<dbReference type="EMBL" id="JBBNAE010000003">
    <property type="protein sequence ID" value="KAK9137701.1"/>
    <property type="molecule type" value="Genomic_DNA"/>
</dbReference>
<comment type="caution">
    <text evidence="2">The sequence shown here is derived from an EMBL/GenBank/DDBJ whole genome shotgun (WGS) entry which is preliminary data.</text>
</comment>
<name>A0AAP0JQ09_9MAGN</name>
<feature type="region of interest" description="Disordered" evidence="1">
    <location>
        <begin position="149"/>
        <end position="204"/>
    </location>
</feature>
<dbReference type="AlphaFoldDB" id="A0AAP0JQ09"/>
<feature type="compositionally biased region" description="Basic residues" evidence="1">
    <location>
        <begin position="108"/>
        <end position="126"/>
    </location>
</feature>
<protein>
    <submittedName>
        <fullName evidence="2">Uncharacterized protein</fullName>
    </submittedName>
</protein>
<evidence type="ECO:0000313" key="2">
    <source>
        <dbReference type="EMBL" id="KAK9137701.1"/>
    </source>
</evidence>
<organism evidence="2 3">
    <name type="scientific">Stephania japonica</name>
    <dbReference type="NCBI Taxonomy" id="461633"/>
    <lineage>
        <taxon>Eukaryota</taxon>
        <taxon>Viridiplantae</taxon>
        <taxon>Streptophyta</taxon>
        <taxon>Embryophyta</taxon>
        <taxon>Tracheophyta</taxon>
        <taxon>Spermatophyta</taxon>
        <taxon>Magnoliopsida</taxon>
        <taxon>Ranunculales</taxon>
        <taxon>Menispermaceae</taxon>
        <taxon>Menispermoideae</taxon>
        <taxon>Cissampelideae</taxon>
        <taxon>Stephania</taxon>
    </lineage>
</organism>
<proteinExistence type="predicted"/>
<reference evidence="2 3" key="1">
    <citation type="submission" date="2024-01" db="EMBL/GenBank/DDBJ databases">
        <title>Genome assemblies of Stephania.</title>
        <authorList>
            <person name="Yang L."/>
        </authorList>
    </citation>
    <scope>NUCLEOTIDE SEQUENCE [LARGE SCALE GENOMIC DNA]</scope>
    <source>
        <strain evidence="2">QJT</strain>
        <tissue evidence="2">Leaf</tissue>
    </source>
</reference>
<sequence length="204" mass="22486">MESHKLVGLSEYDPLDGPRDKCWDKILCEAIDGLGWPVQREDGSSERSEPTSDGDLDKLYRVEMDGVKAKYKSCGPDMWAKILQKLREITGPASTLLSVSKEELATKGRPKKKGKNLKMKMLKSKKSAVDNSTKRDPFSFEYVETKATQESVAQASAMRQSSKPSQPSQPSQGPSSSKPACGRGRGKGKVIKTNALRRLGPELR</sequence>
<dbReference type="Proteomes" id="UP001417504">
    <property type="component" value="Unassembled WGS sequence"/>
</dbReference>
<evidence type="ECO:0000313" key="3">
    <source>
        <dbReference type="Proteomes" id="UP001417504"/>
    </source>
</evidence>
<keyword evidence="3" id="KW-1185">Reference proteome</keyword>
<accession>A0AAP0JQ09</accession>